<dbReference type="CDD" id="cd06558">
    <property type="entry name" value="crotonase-like"/>
    <property type="match status" value="1"/>
</dbReference>
<name>A0ABQ0A7I3_9GAMM</name>
<protein>
    <recommendedName>
        <fullName evidence="2">3-hydroxyisobutyryl-CoA hydrolase</fullName>
        <ecNumber evidence="2">3.1.2.4</ecNumber>
    </recommendedName>
</protein>
<dbReference type="Pfam" id="PF16113">
    <property type="entry name" value="ECH_2"/>
    <property type="match status" value="1"/>
</dbReference>
<dbReference type="EC" id="3.1.2.4" evidence="2"/>
<dbReference type="PANTHER" id="PTHR43176">
    <property type="entry name" value="3-HYDROXYISOBUTYRYL-COA HYDROLASE-RELATED"/>
    <property type="match status" value="1"/>
</dbReference>
<gene>
    <name evidence="5" type="ORF">NBRC116591_14180</name>
</gene>
<dbReference type="RefSeq" id="WP_353302202.1">
    <property type="nucleotide sequence ID" value="NZ_BAABWN010000004.1"/>
</dbReference>
<dbReference type="InterPro" id="IPR045004">
    <property type="entry name" value="ECH_dom"/>
</dbReference>
<dbReference type="SUPFAM" id="SSF52096">
    <property type="entry name" value="ClpP/crotonase"/>
    <property type="match status" value="1"/>
</dbReference>
<accession>A0ABQ0A7I3</accession>
<evidence type="ECO:0000256" key="2">
    <source>
        <dbReference type="ARBA" id="ARBA00011915"/>
    </source>
</evidence>
<dbReference type="PANTHER" id="PTHR43176:SF3">
    <property type="entry name" value="3-HYDROXYISOBUTYRYL-COA HYDROLASE, MITOCHONDRIAL"/>
    <property type="match status" value="1"/>
</dbReference>
<comment type="catalytic activity">
    <reaction evidence="1">
        <text>3-hydroxy-2-methylpropanoyl-CoA + H2O = 3-hydroxy-2-methylpropanoate + CoA + H(+)</text>
        <dbReference type="Rhea" id="RHEA:20888"/>
        <dbReference type="ChEBI" id="CHEBI:11805"/>
        <dbReference type="ChEBI" id="CHEBI:15377"/>
        <dbReference type="ChEBI" id="CHEBI:15378"/>
        <dbReference type="ChEBI" id="CHEBI:57287"/>
        <dbReference type="ChEBI" id="CHEBI:57340"/>
        <dbReference type="EC" id="3.1.2.4"/>
    </reaction>
</comment>
<feature type="domain" description="Enoyl-CoA hydratase/isomerase" evidence="4">
    <location>
        <begin position="24"/>
        <end position="357"/>
    </location>
</feature>
<evidence type="ECO:0000259" key="4">
    <source>
        <dbReference type="Pfam" id="PF16113"/>
    </source>
</evidence>
<dbReference type="Proteomes" id="UP001465153">
    <property type="component" value="Unassembled WGS sequence"/>
</dbReference>
<proteinExistence type="predicted"/>
<evidence type="ECO:0000313" key="5">
    <source>
        <dbReference type="EMBL" id="GAA6167608.1"/>
    </source>
</evidence>
<dbReference type="NCBIfam" id="NF004127">
    <property type="entry name" value="PRK05617.1"/>
    <property type="match status" value="1"/>
</dbReference>
<organism evidence="5 6">
    <name type="scientific">Sessilibacter corallicola</name>
    <dbReference type="NCBI Taxonomy" id="2904075"/>
    <lineage>
        <taxon>Bacteria</taxon>
        <taxon>Pseudomonadati</taxon>
        <taxon>Pseudomonadota</taxon>
        <taxon>Gammaproteobacteria</taxon>
        <taxon>Cellvibrionales</taxon>
        <taxon>Cellvibrionaceae</taxon>
        <taxon>Sessilibacter</taxon>
    </lineage>
</organism>
<comment type="caution">
    <text evidence="5">The sequence shown here is derived from an EMBL/GenBank/DDBJ whole genome shotgun (WGS) entry which is preliminary data.</text>
</comment>
<sequence>MSDTELKSPVDFQEIIGQNDLKIAVATLNAPKSINALSFEMVNLLLSRLAQWQTDDSVACVVLRGAGERGFCAGGDVVHLRESSIANDGVGAEFFAKEYRLDYTIHTYSKPIIVWGSGVVMGGGLGLMAGASHRIVTETTRLAMPEVTIGLFPDVGAAWFLNKMPGRVGLFMALTGVPINAADTLFVGLADHFLNNDQWDSFFDGLISLPWGDSSEHHTQISRLITQFEAQSVECPDSIVREHFDEIQTLTSGITFEETYQNIASYSGEDEWLTRASKTLKNGCPVTVALVPVLLQKALHMSLKEVFYQDWVIAVNCLRLSHFREGVRALLVDKDKNPQYEPNNIQSVTSMHIDDHFNTQGLSKNPFADLD</sequence>
<reference evidence="5 6" key="1">
    <citation type="submission" date="2024-04" db="EMBL/GenBank/DDBJ databases">
        <title>Draft genome sequence of Sessilibacter corallicola NBRC 116591.</title>
        <authorList>
            <person name="Miyakawa T."/>
            <person name="Kusuya Y."/>
            <person name="Miura T."/>
        </authorList>
    </citation>
    <scope>NUCLEOTIDE SEQUENCE [LARGE SCALE GENOMIC DNA]</scope>
    <source>
        <strain evidence="5 6">KU-00831-HH</strain>
    </source>
</reference>
<evidence type="ECO:0000313" key="6">
    <source>
        <dbReference type="Proteomes" id="UP001465153"/>
    </source>
</evidence>
<dbReference type="EMBL" id="BAABWN010000004">
    <property type="protein sequence ID" value="GAA6167608.1"/>
    <property type="molecule type" value="Genomic_DNA"/>
</dbReference>
<evidence type="ECO:0000256" key="3">
    <source>
        <dbReference type="ARBA" id="ARBA00022801"/>
    </source>
</evidence>
<keyword evidence="6" id="KW-1185">Reference proteome</keyword>
<dbReference type="InterPro" id="IPR029045">
    <property type="entry name" value="ClpP/crotonase-like_dom_sf"/>
</dbReference>
<dbReference type="Gene3D" id="3.90.226.10">
    <property type="entry name" value="2-enoyl-CoA Hydratase, Chain A, domain 1"/>
    <property type="match status" value="1"/>
</dbReference>
<evidence type="ECO:0000256" key="1">
    <source>
        <dbReference type="ARBA" id="ARBA00001709"/>
    </source>
</evidence>
<dbReference type="InterPro" id="IPR032259">
    <property type="entry name" value="HIBYL-CoA-H"/>
</dbReference>
<keyword evidence="3" id="KW-0378">Hydrolase</keyword>